<dbReference type="Gene3D" id="6.10.110.10">
    <property type="match status" value="1"/>
</dbReference>
<dbReference type="AlphaFoldDB" id="A0AA38R6F2"/>
<dbReference type="InterPro" id="IPR009311">
    <property type="entry name" value="IFI6/IFI27-like"/>
</dbReference>
<sequence>MATLTEILTCFCGRGIQPPSGAVRCVRPPLILEKPPQPTPRPSYATPARDCDIIVTEVLSILRAAEKHGVWLTRQLDDAVGVEGWTEWIAERVLAGLEAVLKEGREKIGPAMAQAFDSASEAADKVFQFAKDHPVATAGLLTILTVGVLVVLAPVVVEALGFAELGPVEGSFAAWWESTYAGYIPKGSLFSYLQRLGMIWGRS</sequence>
<evidence type="ECO:0000256" key="6">
    <source>
        <dbReference type="SAM" id="Phobius"/>
    </source>
</evidence>
<evidence type="ECO:0000256" key="4">
    <source>
        <dbReference type="ARBA" id="ARBA00022989"/>
    </source>
</evidence>
<dbReference type="Pfam" id="PF06140">
    <property type="entry name" value="Ifi-6-16"/>
    <property type="match status" value="1"/>
</dbReference>
<dbReference type="GO" id="GO:0016020">
    <property type="term" value="C:membrane"/>
    <property type="evidence" value="ECO:0007669"/>
    <property type="project" value="UniProtKB-SubCell"/>
</dbReference>
<dbReference type="EMBL" id="JANBVO010000087">
    <property type="protein sequence ID" value="KAJ9130498.1"/>
    <property type="molecule type" value="Genomic_DNA"/>
</dbReference>
<name>A0AA38R6F2_9PEZI</name>
<evidence type="ECO:0000256" key="3">
    <source>
        <dbReference type="ARBA" id="ARBA00022692"/>
    </source>
</evidence>
<comment type="caution">
    <text evidence="7">The sequence shown here is derived from an EMBL/GenBank/DDBJ whole genome shotgun (WGS) entry which is preliminary data.</text>
</comment>
<keyword evidence="8" id="KW-1185">Reference proteome</keyword>
<keyword evidence="4 6" id="KW-1133">Transmembrane helix</keyword>
<evidence type="ECO:0000313" key="8">
    <source>
        <dbReference type="Proteomes" id="UP001174694"/>
    </source>
</evidence>
<evidence type="ECO:0000256" key="1">
    <source>
        <dbReference type="ARBA" id="ARBA00004141"/>
    </source>
</evidence>
<keyword evidence="3 6" id="KW-0812">Transmembrane</keyword>
<evidence type="ECO:0000313" key="7">
    <source>
        <dbReference type="EMBL" id="KAJ9130498.1"/>
    </source>
</evidence>
<feature type="transmembrane region" description="Helical" evidence="6">
    <location>
        <begin position="135"/>
        <end position="157"/>
    </location>
</feature>
<organism evidence="7 8">
    <name type="scientific">Pleurostoma richardsiae</name>
    <dbReference type="NCBI Taxonomy" id="41990"/>
    <lineage>
        <taxon>Eukaryota</taxon>
        <taxon>Fungi</taxon>
        <taxon>Dikarya</taxon>
        <taxon>Ascomycota</taxon>
        <taxon>Pezizomycotina</taxon>
        <taxon>Sordariomycetes</taxon>
        <taxon>Sordariomycetidae</taxon>
        <taxon>Calosphaeriales</taxon>
        <taxon>Pleurostomataceae</taxon>
        <taxon>Pleurostoma</taxon>
    </lineage>
</organism>
<comment type="similarity">
    <text evidence="2">Belongs to the IFI6/IFI27 family.</text>
</comment>
<dbReference type="InterPro" id="IPR038213">
    <property type="entry name" value="IFI6/IFI27-like_sf"/>
</dbReference>
<reference evidence="7" key="1">
    <citation type="submission" date="2022-07" db="EMBL/GenBank/DDBJ databases">
        <title>Fungi with potential for degradation of polypropylene.</title>
        <authorList>
            <person name="Gostincar C."/>
        </authorList>
    </citation>
    <scope>NUCLEOTIDE SEQUENCE</scope>
    <source>
        <strain evidence="7">EXF-13308</strain>
    </source>
</reference>
<dbReference type="Proteomes" id="UP001174694">
    <property type="component" value="Unassembled WGS sequence"/>
</dbReference>
<dbReference type="PANTHER" id="PTHR16932">
    <property type="entry name" value="INTERFERON ALPHA-INDUCIBLE PROTEIN 27"/>
    <property type="match status" value="1"/>
</dbReference>
<gene>
    <name evidence="7" type="ORF">NKR23_g12171</name>
</gene>
<keyword evidence="5 6" id="KW-0472">Membrane</keyword>
<evidence type="ECO:0000256" key="2">
    <source>
        <dbReference type="ARBA" id="ARBA00007262"/>
    </source>
</evidence>
<protein>
    <submittedName>
        <fullName evidence="7">Uncharacterized protein</fullName>
    </submittedName>
</protein>
<proteinExistence type="inferred from homology"/>
<accession>A0AA38R6F2</accession>
<evidence type="ECO:0000256" key="5">
    <source>
        <dbReference type="ARBA" id="ARBA00023136"/>
    </source>
</evidence>
<dbReference type="PANTHER" id="PTHR16932:SF18">
    <property type="entry name" value="INTERFERON, ALPHA-INDUCIBLE PROTEIN 27-LIKE 2"/>
    <property type="match status" value="1"/>
</dbReference>
<comment type="subcellular location">
    <subcellularLocation>
        <location evidence="1">Membrane</location>
        <topology evidence="1">Multi-pass membrane protein</topology>
    </subcellularLocation>
</comment>